<dbReference type="AlphaFoldDB" id="A0A3D8IXP7"/>
<accession>A0A3D8IXP7</accession>
<dbReference type="OrthoDB" id="9794187at2"/>
<dbReference type="InterPro" id="IPR037171">
    <property type="entry name" value="NagB/RpiA_transferase-like"/>
</dbReference>
<dbReference type="EMBL" id="NXLV01000014">
    <property type="protein sequence ID" value="RDU69746.1"/>
    <property type="molecule type" value="Genomic_DNA"/>
</dbReference>
<comment type="caution">
    <text evidence="2">The sequence shown here is derived from an EMBL/GenBank/DDBJ whole genome shotgun (WGS) entry which is preliminary data.</text>
</comment>
<sequence>MSKEKILHNIQNALKHNPLQNEKGTYRDIIIPIEKDKIAEYKRAQIANKAELIETSEGEIPQVVNEILQKEGFESILVPKNLSHLPLQIKKIDYDKPMEELKDELFSTDCALLEADYGVSNLGIISLVSSPTQPRLLSLITKCSVILLKKEKILSNMSEVFAEIKKQYPEVLPTNILFIAGPSRTADIELQVVFGVHGPQKVYIILY</sequence>
<dbReference type="InterPro" id="IPR024185">
    <property type="entry name" value="FTHF_cligase-like_sf"/>
</dbReference>
<dbReference type="PANTHER" id="PTHR43682:SF1">
    <property type="entry name" value="LACTATE UTILIZATION PROTEIN C"/>
    <property type="match status" value="1"/>
</dbReference>
<dbReference type="RefSeq" id="WP_115569969.1">
    <property type="nucleotide sequence ID" value="NZ_NXLV01000014.1"/>
</dbReference>
<keyword evidence="3" id="KW-1185">Reference proteome</keyword>
<organism evidence="2 3">
    <name type="scientific">Helicobacter brantae</name>
    <dbReference type="NCBI Taxonomy" id="375927"/>
    <lineage>
        <taxon>Bacteria</taxon>
        <taxon>Pseudomonadati</taxon>
        <taxon>Campylobacterota</taxon>
        <taxon>Epsilonproteobacteria</taxon>
        <taxon>Campylobacterales</taxon>
        <taxon>Helicobacteraceae</taxon>
        <taxon>Helicobacter</taxon>
    </lineage>
</organism>
<evidence type="ECO:0000313" key="2">
    <source>
        <dbReference type="EMBL" id="RDU69746.1"/>
    </source>
</evidence>
<name>A0A3D8IXP7_9HELI</name>
<dbReference type="Pfam" id="PF02589">
    <property type="entry name" value="LUD_dom"/>
    <property type="match status" value="1"/>
</dbReference>
<proteinExistence type="predicted"/>
<reference evidence="2 3" key="1">
    <citation type="submission" date="2018-04" db="EMBL/GenBank/DDBJ databases">
        <title>Novel Campyloabacter and Helicobacter Species and Strains.</title>
        <authorList>
            <person name="Mannion A.J."/>
            <person name="Shen Z."/>
            <person name="Fox J.G."/>
        </authorList>
    </citation>
    <scope>NUCLEOTIDE SEQUENCE [LARGE SCALE GENOMIC DNA]</scope>
    <source>
        <strain evidence="2 3">MIT 04-9366</strain>
    </source>
</reference>
<evidence type="ECO:0000259" key="1">
    <source>
        <dbReference type="Pfam" id="PF02589"/>
    </source>
</evidence>
<dbReference type="Gene3D" id="3.40.50.10420">
    <property type="entry name" value="NagB/RpiA/CoA transferase-like"/>
    <property type="match status" value="1"/>
</dbReference>
<gene>
    <name evidence="2" type="ORF">CQA58_06810</name>
</gene>
<dbReference type="Proteomes" id="UP000257045">
    <property type="component" value="Unassembled WGS sequence"/>
</dbReference>
<evidence type="ECO:0000313" key="3">
    <source>
        <dbReference type="Proteomes" id="UP000257045"/>
    </source>
</evidence>
<protein>
    <submittedName>
        <fullName evidence="2">Lactate utilization protein C</fullName>
    </submittedName>
</protein>
<dbReference type="SUPFAM" id="SSF100950">
    <property type="entry name" value="NagB/RpiA/CoA transferase-like"/>
    <property type="match status" value="1"/>
</dbReference>
<dbReference type="PANTHER" id="PTHR43682">
    <property type="entry name" value="LACTATE UTILIZATION PROTEIN C"/>
    <property type="match status" value="1"/>
</dbReference>
<dbReference type="InterPro" id="IPR003741">
    <property type="entry name" value="LUD_dom"/>
</dbReference>
<feature type="domain" description="LUD" evidence="1">
    <location>
        <begin position="40"/>
        <end position="206"/>
    </location>
</feature>